<evidence type="ECO:0000256" key="4">
    <source>
        <dbReference type="ARBA" id="ARBA00022630"/>
    </source>
</evidence>
<keyword evidence="4" id="KW-0285">Flavoprotein</keyword>
<evidence type="ECO:0000256" key="7">
    <source>
        <dbReference type="ARBA" id="ARBA00023002"/>
    </source>
</evidence>
<dbReference type="PANTHER" id="PTHR42917">
    <property type="entry name" value="2,4-DIENOYL-COA REDUCTASE"/>
    <property type="match status" value="1"/>
</dbReference>
<evidence type="ECO:0000313" key="13">
    <source>
        <dbReference type="Proteomes" id="UP000183995"/>
    </source>
</evidence>
<keyword evidence="7" id="KW-0560">Oxidoreductase</keyword>
<evidence type="ECO:0000256" key="1">
    <source>
        <dbReference type="ARBA" id="ARBA00001917"/>
    </source>
</evidence>
<dbReference type="Proteomes" id="UP000183995">
    <property type="component" value="Unassembled WGS sequence"/>
</dbReference>
<dbReference type="GO" id="GO:0046872">
    <property type="term" value="F:metal ion binding"/>
    <property type="evidence" value="ECO:0007669"/>
    <property type="project" value="UniProtKB-KW"/>
</dbReference>
<evidence type="ECO:0000313" key="12">
    <source>
        <dbReference type="EMBL" id="SHI09550.1"/>
    </source>
</evidence>
<feature type="domain" description="NADH:flavin oxidoreductase/NADH oxidase N-terminal" evidence="10">
    <location>
        <begin position="10"/>
        <end position="344"/>
    </location>
</feature>
<sequence>MPSFNNYKHVFTPLRVGGTTLKNRVEFAPMVCDFTDSHGEATQRYIDFVEMQAATGVALIHLGATPVNWDTAPDYPSEIDVTSELKLNHLKLMSEAAHTHNAKLSCELVHAGRGVGAELIKAEWGIAPTSMPIPGKHPYIREMNQKDIEQTVADYAGCANRLYRCGFDGVLIHGAHGNLLAQFLSPMTNHRTDIYGGSFENRCRFPLMVLKAVKEAVGPEFIVELRISGDEILPGGMRINEVIEFLKLAQEHIDLVTVSAGLIVDPNAFFYAMPPYFRPRGVNVPLARQVRQCPDIHIPVSVVGGISVDMAEQIIAEGSADMVAIARAFLADPDMLKKCYRGKPEDVRPCLRCWGCAGAGHVQCAVNPQIGRTERYARVHKADEKKKVVVIGGGVAGTQAARTLAARGHDVVLFEKKDRLGGLLNDIDKLPFKDDLLRHTEWVVNTTMRCGADIRLSTEATPERVLAENPDAIVLAAGARPARPPIPGIDGPNVFNVLDVDAGRKKVSGKIVVCGGGVSGCESALALAMEGGDVTVVDIIPEDGFAAGLSELTRGMLMLLLGEHHVKLLGDHIVRSIDRDGVHIEGRDWKYRTLEADYVVDAMGMKNDPSAAAAYTDLIPDVFVVGDAYGVGNIKSANLSAYNAAMNI</sequence>
<evidence type="ECO:0000256" key="8">
    <source>
        <dbReference type="ARBA" id="ARBA00023004"/>
    </source>
</evidence>
<dbReference type="InterPro" id="IPR023753">
    <property type="entry name" value="FAD/NAD-binding_dom"/>
</dbReference>
<evidence type="ECO:0000256" key="6">
    <source>
        <dbReference type="ARBA" id="ARBA00022723"/>
    </source>
</evidence>
<evidence type="ECO:0000259" key="10">
    <source>
        <dbReference type="Pfam" id="PF00724"/>
    </source>
</evidence>
<dbReference type="SUPFAM" id="SSF51905">
    <property type="entry name" value="FAD/NAD(P)-binding domain"/>
    <property type="match status" value="1"/>
</dbReference>
<dbReference type="GO" id="GO:0051536">
    <property type="term" value="F:iron-sulfur cluster binding"/>
    <property type="evidence" value="ECO:0007669"/>
    <property type="project" value="UniProtKB-KW"/>
</dbReference>
<dbReference type="Gene3D" id="3.40.50.720">
    <property type="entry name" value="NAD(P)-binding Rossmann-like Domain"/>
    <property type="match status" value="1"/>
</dbReference>
<dbReference type="InterPro" id="IPR001155">
    <property type="entry name" value="OxRdtase_FMN_N"/>
</dbReference>
<dbReference type="CDD" id="cd02803">
    <property type="entry name" value="OYE_like_FMN_family"/>
    <property type="match status" value="1"/>
</dbReference>
<dbReference type="Gene3D" id="3.20.20.70">
    <property type="entry name" value="Aldolase class I"/>
    <property type="match status" value="1"/>
</dbReference>
<dbReference type="EMBL" id="FQXV01000008">
    <property type="protein sequence ID" value="SHI09550.1"/>
    <property type="molecule type" value="Genomic_DNA"/>
</dbReference>
<keyword evidence="13" id="KW-1185">Reference proteome</keyword>
<dbReference type="SUPFAM" id="SSF51395">
    <property type="entry name" value="FMN-linked oxidoreductases"/>
    <property type="match status" value="1"/>
</dbReference>
<evidence type="ECO:0000256" key="3">
    <source>
        <dbReference type="ARBA" id="ARBA00011048"/>
    </source>
</evidence>
<dbReference type="AlphaFoldDB" id="A0A1M5YBV9"/>
<evidence type="ECO:0000256" key="9">
    <source>
        <dbReference type="ARBA" id="ARBA00023014"/>
    </source>
</evidence>
<dbReference type="STRING" id="1123282.SAMN02745823_02359"/>
<dbReference type="OrthoDB" id="9772736at2"/>
<gene>
    <name evidence="12" type="ORF">SAMN02745823_02359</name>
</gene>
<keyword evidence="9" id="KW-0411">Iron-sulfur</keyword>
<dbReference type="GO" id="GO:0010181">
    <property type="term" value="F:FMN binding"/>
    <property type="evidence" value="ECO:0007669"/>
    <property type="project" value="InterPro"/>
</dbReference>
<proteinExistence type="inferred from homology"/>
<name>A0A1M5YBV9_9FIRM</name>
<evidence type="ECO:0000256" key="2">
    <source>
        <dbReference type="ARBA" id="ARBA00001966"/>
    </source>
</evidence>
<comment type="cofactor">
    <cofactor evidence="2">
        <name>[4Fe-4S] cluster</name>
        <dbReference type="ChEBI" id="CHEBI:49883"/>
    </cofactor>
</comment>
<comment type="similarity">
    <text evidence="3">In the N-terminal section; belongs to the NADH:flavin oxidoreductase/NADH oxidase family.</text>
</comment>
<dbReference type="GO" id="GO:0016491">
    <property type="term" value="F:oxidoreductase activity"/>
    <property type="evidence" value="ECO:0007669"/>
    <property type="project" value="UniProtKB-KW"/>
</dbReference>
<accession>A0A1M5YBV9</accession>
<reference evidence="12 13" key="1">
    <citation type="submission" date="2016-11" db="EMBL/GenBank/DDBJ databases">
        <authorList>
            <person name="Jaros S."/>
            <person name="Januszkiewicz K."/>
            <person name="Wedrychowicz H."/>
        </authorList>
    </citation>
    <scope>NUCLEOTIDE SEQUENCE [LARGE SCALE GENOMIC DNA]</scope>
    <source>
        <strain evidence="12 13">DSM 10068</strain>
    </source>
</reference>
<keyword evidence="5" id="KW-0288">FMN</keyword>
<dbReference type="RefSeq" id="WP_073079169.1">
    <property type="nucleotide sequence ID" value="NZ_FQXV01000008.1"/>
</dbReference>
<dbReference type="Pfam" id="PF07992">
    <property type="entry name" value="Pyr_redox_2"/>
    <property type="match status" value="1"/>
</dbReference>
<protein>
    <submittedName>
        <fullName evidence="12">2,4-dienoyl-CoA reductase</fullName>
    </submittedName>
</protein>
<keyword evidence="6" id="KW-0479">Metal-binding</keyword>
<evidence type="ECO:0000256" key="5">
    <source>
        <dbReference type="ARBA" id="ARBA00022643"/>
    </source>
</evidence>
<organism evidence="12 13">
    <name type="scientific">Sporobacter termitidis DSM 10068</name>
    <dbReference type="NCBI Taxonomy" id="1123282"/>
    <lineage>
        <taxon>Bacteria</taxon>
        <taxon>Bacillati</taxon>
        <taxon>Bacillota</taxon>
        <taxon>Clostridia</taxon>
        <taxon>Eubacteriales</taxon>
        <taxon>Oscillospiraceae</taxon>
        <taxon>Sporobacter</taxon>
    </lineage>
</organism>
<dbReference type="InterPro" id="IPR051793">
    <property type="entry name" value="NADH:flavin_oxidoreductase"/>
</dbReference>
<evidence type="ECO:0000259" key="11">
    <source>
        <dbReference type="Pfam" id="PF07992"/>
    </source>
</evidence>
<dbReference type="Gene3D" id="3.50.50.60">
    <property type="entry name" value="FAD/NAD(P)-binding domain"/>
    <property type="match status" value="1"/>
</dbReference>
<keyword evidence="8" id="KW-0408">Iron</keyword>
<dbReference type="InterPro" id="IPR013785">
    <property type="entry name" value="Aldolase_TIM"/>
</dbReference>
<dbReference type="PRINTS" id="PR00368">
    <property type="entry name" value="FADPNR"/>
</dbReference>
<comment type="cofactor">
    <cofactor evidence="1">
        <name>FMN</name>
        <dbReference type="ChEBI" id="CHEBI:58210"/>
    </cofactor>
</comment>
<dbReference type="PANTHER" id="PTHR42917:SF2">
    <property type="entry name" value="2,4-DIENOYL-COA REDUCTASE [(2E)-ENOYL-COA-PRODUCING]"/>
    <property type="match status" value="1"/>
</dbReference>
<feature type="domain" description="FAD/NAD(P)-binding" evidence="11">
    <location>
        <begin position="386"/>
        <end position="613"/>
    </location>
</feature>
<dbReference type="InterPro" id="IPR036188">
    <property type="entry name" value="FAD/NAD-bd_sf"/>
</dbReference>
<dbReference type="Pfam" id="PF00724">
    <property type="entry name" value="Oxidored_FMN"/>
    <property type="match status" value="1"/>
</dbReference>